<dbReference type="PANTHER" id="PTHR46512:SF9">
    <property type="entry name" value="PEPTIDYLPROLYL ISOMERASE"/>
    <property type="match status" value="1"/>
</dbReference>
<evidence type="ECO:0000256" key="7">
    <source>
        <dbReference type="PROSITE-ProRule" id="PRU00277"/>
    </source>
</evidence>
<comment type="catalytic activity">
    <reaction evidence="1 7">
        <text>[protein]-peptidylproline (omega=180) = [protein]-peptidylproline (omega=0)</text>
        <dbReference type="Rhea" id="RHEA:16237"/>
        <dbReference type="Rhea" id="RHEA-COMP:10747"/>
        <dbReference type="Rhea" id="RHEA-COMP:10748"/>
        <dbReference type="ChEBI" id="CHEBI:83833"/>
        <dbReference type="ChEBI" id="CHEBI:83834"/>
        <dbReference type="EC" id="5.2.1.8"/>
    </reaction>
</comment>
<dbReference type="Gene3D" id="1.25.40.10">
    <property type="entry name" value="Tetratricopeptide repeat domain"/>
    <property type="match status" value="1"/>
</dbReference>
<organism evidence="10">
    <name type="scientific">Gongylonema pulchrum</name>
    <dbReference type="NCBI Taxonomy" id="637853"/>
    <lineage>
        <taxon>Eukaryota</taxon>
        <taxon>Metazoa</taxon>
        <taxon>Ecdysozoa</taxon>
        <taxon>Nematoda</taxon>
        <taxon>Chromadorea</taxon>
        <taxon>Rhabditida</taxon>
        <taxon>Spirurina</taxon>
        <taxon>Spiruromorpha</taxon>
        <taxon>Spiruroidea</taxon>
        <taxon>Gongylonematidae</taxon>
        <taxon>Gongylonema</taxon>
    </lineage>
</organism>
<keyword evidence="5 7" id="KW-0697">Rotamase</keyword>
<dbReference type="Pfam" id="PF14559">
    <property type="entry name" value="TPR_19"/>
    <property type="match status" value="1"/>
</dbReference>
<evidence type="ECO:0000256" key="6">
    <source>
        <dbReference type="ARBA" id="ARBA00023235"/>
    </source>
</evidence>
<evidence type="ECO:0000256" key="2">
    <source>
        <dbReference type="ARBA" id="ARBA00013194"/>
    </source>
</evidence>
<keyword evidence="3" id="KW-0677">Repeat</keyword>
<evidence type="ECO:0000256" key="8">
    <source>
        <dbReference type="PROSITE-ProRule" id="PRU00339"/>
    </source>
</evidence>
<dbReference type="SUPFAM" id="SSF54534">
    <property type="entry name" value="FKBP-like"/>
    <property type="match status" value="2"/>
</dbReference>
<reference evidence="10" key="1">
    <citation type="submission" date="2016-06" db="UniProtKB">
        <authorList>
            <consortium name="WormBaseParasite"/>
        </authorList>
    </citation>
    <scope>IDENTIFICATION</scope>
</reference>
<name>A0A183E6H2_9BILA</name>
<dbReference type="AlphaFoldDB" id="A0A183E6H2"/>
<dbReference type="EC" id="5.2.1.8" evidence="2 7"/>
<keyword evidence="4 8" id="KW-0802">TPR repeat</keyword>
<dbReference type="FunFam" id="3.10.50.40:FF:000006">
    <property type="entry name" value="Peptidyl-prolyl cis-trans isomerase"/>
    <property type="match status" value="1"/>
</dbReference>
<dbReference type="GO" id="GO:0005829">
    <property type="term" value="C:cytosol"/>
    <property type="evidence" value="ECO:0007669"/>
    <property type="project" value="UniProtKB-SubCell"/>
</dbReference>
<dbReference type="SMART" id="SM00028">
    <property type="entry name" value="TPR"/>
    <property type="match status" value="3"/>
</dbReference>
<dbReference type="GO" id="GO:0005739">
    <property type="term" value="C:mitochondrion"/>
    <property type="evidence" value="ECO:0007669"/>
    <property type="project" value="UniProtKB-SubCell"/>
</dbReference>
<keyword evidence="6 7" id="KW-0413">Isomerase</keyword>
<dbReference type="SUPFAM" id="SSF48452">
    <property type="entry name" value="TPR-like"/>
    <property type="match status" value="1"/>
</dbReference>
<dbReference type="GO" id="GO:0005874">
    <property type="term" value="C:microtubule"/>
    <property type="evidence" value="ECO:0007669"/>
    <property type="project" value="UniProtKB-KW"/>
</dbReference>
<dbReference type="PANTHER" id="PTHR46512">
    <property type="entry name" value="PEPTIDYLPROLYL ISOMERASE"/>
    <property type="match status" value="1"/>
</dbReference>
<dbReference type="PROSITE" id="PS50005">
    <property type="entry name" value="TPR"/>
    <property type="match status" value="1"/>
</dbReference>
<feature type="domain" description="PPIase FKBP-type" evidence="9">
    <location>
        <begin position="134"/>
        <end position="221"/>
    </location>
</feature>
<evidence type="ECO:0000256" key="1">
    <source>
        <dbReference type="ARBA" id="ARBA00000971"/>
    </source>
</evidence>
<evidence type="ECO:0000259" key="9">
    <source>
        <dbReference type="PROSITE" id="PS50059"/>
    </source>
</evidence>
<dbReference type="GO" id="GO:0003755">
    <property type="term" value="F:peptidyl-prolyl cis-trans isomerase activity"/>
    <property type="evidence" value="ECO:0007669"/>
    <property type="project" value="UniProtKB-KW"/>
</dbReference>
<dbReference type="InterPro" id="IPR011990">
    <property type="entry name" value="TPR-like_helical_dom_sf"/>
</dbReference>
<dbReference type="FunFam" id="1.25.40.10:FF:000008">
    <property type="entry name" value="Peptidylprolyl isomerase"/>
    <property type="match status" value="1"/>
</dbReference>
<evidence type="ECO:0000256" key="3">
    <source>
        <dbReference type="ARBA" id="ARBA00022737"/>
    </source>
</evidence>
<dbReference type="PROSITE" id="PS50059">
    <property type="entry name" value="FKBP_PPIASE"/>
    <property type="match status" value="2"/>
</dbReference>
<evidence type="ECO:0000256" key="4">
    <source>
        <dbReference type="ARBA" id="ARBA00022803"/>
    </source>
</evidence>
<dbReference type="FunFam" id="3.10.50.40:FF:000013">
    <property type="entry name" value="Peptidylprolyl isomerase"/>
    <property type="match status" value="1"/>
</dbReference>
<dbReference type="GO" id="GO:0005634">
    <property type="term" value="C:nucleus"/>
    <property type="evidence" value="ECO:0007669"/>
    <property type="project" value="UniProtKB-SubCell"/>
</dbReference>
<dbReference type="InterPro" id="IPR050754">
    <property type="entry name" value="FKBP4/5/8-like"/>
</dbReference>
<dbReference type="Pfam" id="PF00254">
    <property type="entry name" value="FKBP_C"/>
    <property type="match status" value="2"/>
</dbReference>
<dbReference type="Gene3D" id="3.10.50.40">
    <property type="match status" value="2"/>
</dbReference>
<evidence type="ECO:0000256" key="5">
    <source>
        <dbReference type="ARBA" id="ARBA00023110"/>
    </source>
</evidence>
<evidence type="ECO:0000313" key="10">
    <source>
        <dbReference type="WBParaSite" id="GPUH_0001658501-mRNA-1"/>
    </source>
</evidence>
<dbReference type="WBParaSite" id="GPUH_0001658501-mRNA-1">
    <property type="protein sequence ID" value="GPUH_0001658501-mRNA-1"/>
    <property type="gene ID" value="GPUH_0001658501"/>
</dbReference>
<protein>
    <recommendedName>
        <fullName evidence="2 7">peptidylprolyl isomerase</fullName>
        <ecNumber evidence="2 7">5.2.1.8</ecNumber>
    </recommendedName>
</protein>
<sequence length="394" mass="43941">LKQILVEGTGEHHPSNHDTVFVHYVGTLENGEEFDSNRHGKEPFSFTLGKGQVIKGWDLGVATMKKGEKCLLTCRAGYAYGDGGSPPKIPGGATLKFEIELLRWQGEDISPDRDGSITRSVIVPGEKYTSPTEGATVKVCAVGSYEGRVFYDKEVSFVVGEGTEAGLPEGVDRAVRRFNKGEKSSIHLKGKRFTFGDSPPPQYNLPPNAELDFTLFLKEYEKMKAPWELTGPEKLDAAEAVKERGTMFFKQGKLRLAAAKYARIIELLEYEKSFENEAKEKRDALLLAGYLNSALVSAKQNETVECIKNCDKALEVDPKCIKALYRKAFALQEQNDIEEAVAVYKKVLEYEPQNKAATTQIVACKKKLAEIRVQEKKRYKGMFEKFAAEERVCG</sequence>
<proteinExistence type="predicted"/>
<feature type="repeat" description="TPR" evidence="8">
    <location>
        <begin position="321"/>
        <end position="354"/>
    </location>
</feature>
<feature type="domain" description="PPIase FKBP-type" evidence="9">
    <location>
        <begin position="17"/>
        <end position="105"/>
    </location>
</feature>
<dbReference type="InterPro" id="IPR001179">
    <property type="entry name" value="PPIase_FKBP_dom"/>
</dbReference>
<dbReference type="InterPro" id="IPR019734">
    <property type="entry name" value="TPR_rpt"/>
</dbReference>
<accession>A0A183E6H2</accession>
<dbReference type="InterPro" id="IPR046357">
    <property type="entry name" value="PPIase_dom_sf"/>
</dbReference>